<keyword evidence="1" id="KW-0732">Signal</keyword>
<evidence type="ECO:0000256" key="3">
    <source>
        <dbReference type="ARBA" id="ARBA00022837"/>
    </source>
</evidence>
<dbReference type="Proteomes" id="UP000050761">
    <property type="component" value="Unassembled WGS sequence"/>
</dbReference>
<dbReference type="GO" id="GO:0005509">
    <property type="term" value="F:calcium ion binding"/>
    <property type="evidence" value="ECO:0007669"/>
    <property type="project" value="InterPro"/>
</dbReference>
<dbReference type="InterPro" id="IPR002048">
    <property type="entry name" value="EF_hand_dom"/>
</dbReference>
<evidence type="ECO:0000313" key="6">
    <source>
        <dbReference type="Proteomes" id="UP000050761"/>
    </source>
</evidence>
<dbReference type="InterPro" id="IPR011992">
    <property type="entry name" value="EF-hand-dom_pair"/>
</dbReference>
<sequence length="69" mass="7719">MYDLNKDHRLDGIDILKAVTDDHSSGGSGAPVADEDHYVSMIDSVLKEMDFNGDGYIDFAEYMKFASRE</sequence>
<name>A0A183G8I6_HELPZ</name>
<dbReference type="PROSITE" id="PS00018">
    <property type="entry name" value="EF_HAND_1"/>
    <property type="match status" value="2"/>
</dbReference>
<protein>
    <submittedName>
        <fullName evidence="7">EF-hand domain-containing protein</fullName>
    </submittedName>
</protein>
<reference evidence="7" key="2">
    <citation type="submission" date="2019-09" db="UniProtKB">
        <authorList>
            <consortium name="WormBaseParasite"/>
        </authorList>
    </citation>
    <scope>IDENTIFICATION</scope>
</reference>
<dbReference type="SMART" id="SM00054">
    <property type="entry name" value="EFh"/>
    <property type="match status" value="1"/>
</dbReference>
<dbReference type="PROSITE" id="PS50222">
    <property type="entry name" value="EF_HAND_2"/>
    <property type="match status" value="1"/>
</dbReference>
<organism evidence="6 7">
    <name type="scientific">Heligmosomoides polygyrus</name>
    <name type="common">Parasitic roundworm</name>
    <dbReference type="NCBI Taxonomy" id="6339"/>
    <lineage>
        <taxon>Eukaryota</taxon>
        <taxon>Metazoa</taxon>
        <taxon>Ecdysozoa</taxon>
        <taxon>Nematoda</taxon>
        <taxon>Chromadorea</taxon>
        <taxon>Rhabditida</taxon>
        <taxon>Rhabditina</taxon>
        <taxon>Rhabditomorpha</taxon>
        <taxon>Strongyloidea</taxon>
        <taxon>Heligmosomidae</taxon>
        <taxon>Heligmosomoides</taxon>
    </lineage>
</organism>
<evidence type="ECO:0000259" key="4">
    <source>
        <dbReference type="PROSITE" id="PS50222"/>
    </source>
</evidence>
<gene>
    <name evidence="5" type="ORF">HPBE_LOCUS18185</name>
</gene>
<accession>A0A183G8I6</accession>
<accession>A0A3P8BXK3</accession>
<dbReference type="EMBL" id="UZAH01030522">
    <property type="protein sequence ID" value="VDP10834.1"/>
    <property type="molecule type" value="Genomic_DNA"/>
</dbReference>
<reference evidence="5 6" key="1">
    <citation type="submission" date="2018-11" db="EMBL/GenBank/DDBJ databases">
        <authorList>
            <consortium name="Pathogen Informatics"/>
        </authorList>
    </citation>
    <scope>NUCLEOTIDE SEQUENCE [LARGE SCALE GENOMIC DNA]</scope>
</reference>
<dbReference type="OrthoDB" id="289247at2759"/>
<dbReference type="InterPro" id="IPR018247">
    <property type="entry name" value="EF_Hand_1_Ca_BS"/>
</dbReference>
<dbReference type="PANTHER" id="PTHR23104:SF12">
    <property type="entry name" value="EF-HAND DOMAIN-CONTAINING PROTEIN"/>
    <property type="match status" value="1"/>
</dbReference>
<dbReference type="SUPFAM" id="SSF47473">
    <property type="entry name" value="EF-hand"/>
    <property type="match status" value="1"/>
</dbReference>
<dbReference type="WBParaSite" id="HPBE_0001818601-mRNA-1">
    <property type="protein sequence ID" value="HPBE_0001818601-mRNA-1"/>
    <property type="gene ID" value="HPBE_0001818601"/>
</dbReference>
<evidence type="ECO:0000256" key="1">
    <source>
        <dbReference type="ARBA" id="ARBA00022729"/>
    </source>
</evidence>
<dbReference type="Pfam" id="PF13499">
    <property type="entry name" value="EF-hand_7"/>
    <property type="match status" value="1"/>
</dbReference>
<proteinExistence type="predicted"/>
<evidence type="ECO:0000313" key="7">
    <source>
        <dbReference type="WBParaSite" id="HPBE_0001818601-mRNA-1"/>
    </source>
</evidence>
<feature type="domain" description="EF-hand" evidence="4">
    <location>
        <begin position="37"/>
        <end position="69"/>
    </location>
</feature>
<dbReference type="AlphaFoldDB" id="A0A183G8I6"/>
<evidence type="ECO:0000256" key="2">
    <source>
        <dbReference type="ARBA" id="ARBA00022737"/>
    </source>
</evidence>
<keyword evidence="2" id="KW-0677">Repeat</keyword>
<keyword evidence="3" id="KW-0106">Calcium</keyword>
<dbReference type="InterPro" id="IPR052110">
    <property type="entry name" value="MCFD2-like"/>
</dbReference>
<evidence type="ECO:0000313" key="5">
    <source>
        <dbReference type="EMBL" id="VDP10834.1"/>
    </source>
</evidence>
<dbReference type="PANTHER" id="PTHR23104">
    <property type="entry name" value="MULTIPLE COAGULATION FACTOR DEFICIENCY PROTEIN 2 NEURAL STEM CELL DERIVED NEURONAL SURVIVAL PROTEIN"/>
    <property type="match status" value="1"/>
</dbReference>
<dbReference type="Gene3D" id="1.10.238.10">
    <property type="entry name" value="EF-hand"/>
    <property type="match status" value="1"/>
</dbReference>
<keyword evidence="6" id="KW-1185">Reference proteome</keyword>